<dbReference type="Proteomes" id="UP000887043">
    <property type="component" value="Unassembled WGS sequence"/>
</dbReference>
<comment type="caution">
    <text evidence="3">The sequence shown here is derived from an EMBL/GenBank/DDBJ whole genome shotgun (WGS) entry which is preliminary data.</text>
</comment>
<dbReference type="SUPFAM" id="SSF51735">
    <property type="entry name" value="NAD(P)-binding Rossmann-fold domains"/>
    <property type="match status" value="1"/>
</dbReference>
<dbReference type="InterPro" id="IPR036291">
    <property type="entry name" value="NAD(P)-bd_dom_sf"/>
</dbReference>
<organism evidence="3 4">
    <name type="scientific">Segatella bryantii</name>
    <name type="common">Prevotella bryantii</name>
    <dbReference type="NCBI Taxonomy" id="77095"/>
    <lineage>
        <taxon>Bacteria</taxon>
        <taxon>Pseudomonadati</taxon>
        <taxon>Bacteroidota</taxon>
        <taxon>Bacteroidia</taxon>
        <taxon>Bacteroidales</taxon>
        <taxon>Prevotellaceae</taxon>
        <taxon>Segatella</taxon>
    </lineage>
</organism>
<dbReference type="AlphaFoldDB" id="A0AA37HZM5"/>
<proteinExistence type="inferred from homology"/>
<protein>
    <submittedName>
        <fullName evidence="3">3-beta hydroxysteroid dehydrogenase</fullName>
    </submittedName>
</protein>
<evidence type="ECO:0000259" key="2">
    <source>
        <dbReference type="Pfam" id="PF01370"/>
    </source>
</evidence>
<dbReference type="PANTHER" id="PTHR43000">
    <property type="entry name" value="DTDP-D-GLUCOSE 4,6-DEHYDRATASE-RELATED"/>
    <property type="match status" value="1"/>
</dbReference>
<dbReference type="RefSeq" id="WP_006283747.1">
    <property type="nucleotide sequence ID" value="NZ_BPTR01000001.1"/>
</dbReference>
<sequence length="329" mass="36676">MNILITGGTGFIGRKLIPELKKQGHNISVLCRNKEKALSILPNDCKIIIGDITDAESLKGCCDGIDMVYQLVGLSGNELPSEHQFARFRKVNVEGLHNIVMEAERAHVKRFIQVSSIAAMGIVKQMPINAESKCEPYLPYQVSKREGELLVLKEVKEKNFPGIIIRPAKVYGVGGEDSYQSIIKMCKKGIFPKVGLKDTQVSHCYVDDLITTLSLLTEKGKIGEIYICATEKGIGFYESVELVAKLMGKKVKMIPIPRWLMASMAYCIEVVFGWMGKKAPVTRRNVIAATTDRIYDFTANKRDIGFVSSVTMEEGIRRCVEYNKAKGLF</sequence>
<gene>
    <name evidence="3" type="ORF">PRRU23_24380</name>
</gene>
<evidence type="ECO:0000313" key="3">
    <source>
        <dbReference type="EMBL" id="GJG28738.1"/>
    </source>
</evidence>
<name>A0AA37HZM5_SEGBR</name>
<reference evidence="3" key="1">
    <citation type="submission" date="2021-08" db="EMBL/GenBank/DDBJ databases">
        <title>Prevotella lacticifex sp. nov., isolated from rumen of cow.</title>
        <authorList>
            <person name="Shinkai T."/>
            <person name="Ikeyama N."/>
            <person name="Kumagai M."/>
            <person name="Ohmori H."/>
            <person name="Sakamoto M."/>
            <person name="Ohkuma M."/>
            <person name="Mitsumori M."/>
        </authorList>
    </citation>
    <scope>NUCLEOTIDE SEQUENCE</scope>
    <source>
        <strain evidence="3">DSM 11371</strain>
    </source>
</reference>
<evidence type="ECO:0000256" key="1">
    <source>
        <dbReference type="ARBA" id="ARBA00007637"/>
    </source>
</evidence>
<dbReference type="Pfam" id="PF01370">
    <property type="entry name" value="Epimerase"/>
    <property type="match status" value="1"/>
</dbReference>
<evidence type="ECO:0000313" key="4">
    <source>
        <dbReference type="Proteomes" id="UP000887043"/>
    </source>
</evidence>
<feature type="domain" description="NAD-dependent epimerase/dehydratase" evidence="2">
    <location>
        <begin position="3"/>
        <end position="228"/>
    </location>
</feature>
<dbReference type="Gene3D" id="3.40.50.720">
    <property type="entry name" value="NAD(P)-binding Rossmann-like Domain"/>
    <property type="match status" value="1"/>
</dbReference>
<comment type="similarity">
    <text evidence="1">Belongs to the NAD(P)-dependent epimerase/dehydratase family.</text>
</comment>
<dbReference type="InterPro" id="IPR001509">
    <property type="entry name" value="Epimerase_deHydtase"/>
</dbReference>
<dbReference type="EMBL" id="BPTR01000001">
    <property type="protein sequence ID" value="GJG28738.1"/>
    <property type="molecule type" value="Genomic_DNA"/>
</dbReference>
<accession>A0AA37HZM5</accession>